<dbReference type="AlphaFoldDB" id="D8QMA4"/>
<dbReference type="HOGENOM" id="CLU_075133_0_0_1"/>
<feature type="non-terminal residue" evidence="1">
    <location>
        <position position="285"/>
    </location>
</feature>
<name>D8QMA4_SCHCM</name>
<evidence type="ECO:0000313" key="2">
    <source>
        <dbReference type="Proteomes" id="UP000007431"/>
    </source>
</evidence>
<dbReference type="KEGG" id="scm:SCHCO_02499448"/>
<keyword evidence="2" id="KW-1185">Reference proteome</keyword>
<organism evidence="2">
    <name type="scientific">Schizophyllum commune (strain H4-8 / FGSC 9210)</name>
    <name type="common">Split gill fungus</name>
    <dbReference type="NCBI Taxonomy" id="578458"/>
    <lineage>
        <taxon>Eukaryota</taxon>
        <taxon>Fungi</taxon>
        <taxon>Dikarya</taxon>
        <taxon>Basidiomycota</taxon>
        <taxon>Agaricomycotina</taxon>
        <taxon>Agaricomycetes</taxon>
        <taxon>Agaricomycetidae</taxon>
        <taxon>Agaricales</taxon>
        <taxon>Schizophyllaceae</taxon>
        <taxon>Schizophyllum</taxon>
    </lineage>
</organism>
<dbReference type="VEuPathDB" id="FungiDB:SCHCODRAFT_02499448"/>
<dbReference type="OrthoDB" id="10287557at2759"/>
<dbReference type="GeneID" id="9588394"/>
<dbReference type="Proteomes" id="UP000007431">
    <property type="component" value="Unassembled WGS sequence"/>
</dbReference>
<gene>
    <name evidence="1" type="ORF">SCHCODRAFT_114974</name>
</gene>
<dbReference type="EMBL" id="GL377321">
    <property type="protein sequence ID" value="EFI91042.1"/>
    <property type="molecule type" value="Genomic_DNA"/>
</dbReference>
<evidence type="ECO:0000313" key="1">
    <source>
        <dbReference type="EMBL" id="EFI91042.1"/>
    </source>
</evidence>
<dbReference type="OMA" id="GHTSGCK"/>
<evidence type="ECO:0008006" key="3">
    <source>
        <dbReference type="Google" id="ProtNLM"/>
    </source>
</evidence>
<sequence>MTHYPNPPRYQAQAPKVCERFSTPAHGTLCFESSDDVVFHVDGARLRHNARSLPLTSFGEVISLQEDAETLERLFRIVYQDKGVRPDTLPFEQLVLLAEAAEKYQAYAASMMCRLAMKSHGRTHTLEVMEYAARNKDDDVLDDAATFSVGLNPKDVYASIPGPCFAAWVRIPSRAEHSRIAHVPHAQVVYIDQYSNLMRHMTEYRYAGCVCSPCVDKVVRNAVLRGPEGLVRLEELFTEAVLYPVDHGACSRGKSDTGCREYLREWKGRLEKAVERVEPMSSFLS</sequence>
<dbReference type="InParanoid" id="D8QMA4"/>
<protein>
    <recommendedName>
        <fullName evidence="3">BTB domain-containing protein</fullName>
    </recommendedName>
</protein>
<dbReference type="RefSeq" id="XP_003025945.1">
    <property type="nucleotide sequence ID" value="XM_003025899.1"/>
</dbReference>
<reference evidence="1 2" key="1">
    <citation type="journal article" date="2010" name="Nat. Biotechnol.">
        <title>Genome sequence of the model mushroom Schizophyllum commune.</title>
        <authorList>
            <person name="Ohm R.A."/>
            <person name="de Jong J.F."/>
            <person name="Lugones L.G."/>
            <person name="Aerts A."/>
            <person name="Kothe E."/>
            <person name="Stajich J.E."/>
            <person name="de Vries R.P."/>
            <person name="Record E."/>
            <person name="Levasseur A."/>
            <person name="Baker S.E."/>
            <person name="Bartholomew K.A."/>
            <person name="Coutinho P.M."/>
            <person name="Erdmann S."/>
            <person name="Fowler T.J."/>
            <person name="Gathman A.C."/>
            <person name="Lombard V."/>
            <person name="Henrissat B."/>
            <person name="Knabe N."/>
            <person name="Kuees U."/>
            <person name="Lilly W.W."/>
            <person name="Lindquist E."/>
            <person name="Lucas S."/>
            <person name="Magnuson J.K."/>
            <person name="Piumi F."/>
            <person name="Raudaskoski M."/>
            <person name="Salamov A."/>
            <person name="Schmutz J."/>
            <person name="Schwarze F.W.M.R."/>
            <person name="vanKuyk P.A."/>
            <person name="Horton J.S."/>
            <person name="Grigoriev I.V."/>
            <person name="Woesten H.A.B."/>
        </authorList>
    </citation>
    <scope>NUCLEOTIDE SEQUENCE [LARGE SCALE GENOMIC DNA]</scope>
    <source>
        <strain evidence="2">H4-8 / FGSC 9210</strain>
    </source>
</reference>
<accession>D8QMA4</accession>
<proteinExistence type="predicted"/>